<gene>
    <name evidence="1" type="ORF">P167DRAFT_235893</name>
</gene>
<protein>
    <recommendedName>
        <fullName evidence="3">Ricin B lectin domain-containing protein</fullName>
    </recommendedName>
</protein>
<dbReference type="Proteomes" id="UP000277580">
    <property type="component" value="Unassembled WGS sequence"/>
</dbReference>
<evidence type="ECO:0000313" key="2">
    <source>
        <dbReference type="Proteomes" id="UP000277580"/>
    </source>
</evidence>
<sequence>MSVHAEEGTTIISLGENNFLTEHDGHAVVGLSTETKWRIKAYQPSDDSPPFFMILLNSEGPEELCLALDTNEGDNENNVMLELLETPRPKTCQLWTFEEKAVMERFVLPLNAKFL</sequence>
<dbReference type="InParanoid" id="A0A3N4KKJ3"/>
<dbReference type="EMBL" id="ML119452">
    <property type="protein sequence ID" value="RPB06325.1"/>
    <property type="molecule type" value="Genomic_DNA"/>
</dbReference>
<evidence type="ECO:0000313" key="1">
    <source>
        <dbReference type="EMBL" id="RPB06325.1"/>
    </source>
</evidence>
<organism evidence="1 2">
    <name type="scientific">Morchella conica CCBAS932</name>
    <dbReference type="NCBI Taxonomy" id="1392247"/>
    <lineage>
        <taxon>Eukaryota</taxon>
        <taxon>Fungi</taxon>
        <taxon>Dikarya</taxon>
        <taxon>Ascomycota</taxon>
        <taxon>Pezizomycotina</taxon>
        <taxon>Pezizomycetes</taxon>
        <taxon>Pezizales</taxon>
        <taxon>Morchellaceae</taxon>
        <taxon>Morchella</taxon>
    </lineage>
</organism>
<keyword evidence="2" id="KW-1185">Reference proteome</keyword>
<accession>A0A3N4KKJ3</accession>
<dbReference type="AlphaFoldDB" id="A0A3N4KKJ3"/>
<evidence type="ECO:0008006" key="3">
    <source>
        <dbReference type="Google" id="ProtNLM"/>
    </source>
</evidence>
<reference evidence="1 2" key="1">
    <citation type="journal article" date="2018" name="Nat. Ecol. Evol.">
        <title>Pezizomycetes genomes reveal the molecular basis of ectomycorrhizal truffle lifestyle.</title>
        <authorList>
            <person name="Murat C."/>
            <person name="Payen T."/>
            <person name="Noel B."/>
            <person name="Kuo A."/>
            <person name="Morin E."/>
            <person name="Chen J."/>
            <person name="Kohler A."/>
            <person name="Krizsan K."/>
            <person name="Balestrini R."/>
            <person name="Da Silva C."/>
            <person name="Montanini B."/>
            <person name="Hainaut M."/>
            <person name="Levati E."/>
            <person name="Barry K.W."/>
            <person name="Belfiori B."/>
            <person name="Cichocki N."/>
            <person name="Clum A."/>
            <person name="Dockter R.B."/>
            <person name="Fauchery L."/>
            <person name="Guy J."/>
            <person name="Iotti M."/>
            <person name="Le Tacon F."/>
            <person name="Lindquist E.A."/>
            <person name="Lipzen A."/>
            <person name="Malagnac F."/>
            <person name="Mello A."/>
            <person name="Molinier V."/>
            <person name="Miyauchi S."/>
            <person name="Poulain J."/>
            <person name="Riccioni C."/>
            <person name="Rubini A."/>
            <person name="Sitrit Y."/>
            <person name="Splivallo R."/>
            <person name="Traeger S."/>
            <person name="Wang M."/>
            <person name="Zifcakova L."/>
            <person name="Wipf D."/>
            <person name="Zambonelli A."/>
            <person name="Paolocci F."/>
            <person name="Nowrousian M."/>
            <person name="Ottonello S."/>
            <person name="Baldrian P."/>
            <person name="Spatafora J.W."/>
            <person name="Henrissat B."/>
            <person name="Nagy L.G."/>
            <person name="Aury J.M."/>
            <person name="Wincker P."/>
            <person name="Grigoriev I.V."/>
            <person name="Bonfante P."/>
            <person name="Martin F.M."/>
        </authorList>
    </citation>
    <scope>NUCLEOTIDE SEQUENCE [LARGE SCALE GENOMIC DNA]</scope>
    <source>
        <strain evidence="1 2">CCBAS932</strain>
    </source>
</reference>
<proteinExistence type="predicted"/>
<name>A0A3N4KKJ3_9PEZI</name>